<sequence length="306" mass="33571">MEAPITLEEVENALKRMGKGKVPGMDGLPAEFYLKFWGILGPVVLEVLTAVLETGVPGRSMAVGVLSLLYKKGDTADLSNWRPLTMLCVDYKILAKVMADRLRTALPYVVHEDQTCGVEGRSIRWNLQLIRDSIAWVEDRSLPLMVAALDQAKAFDRVSREFLFRVLGRLGFSDRFIKWIKILYVGAGCRVSINSHLGDVFGLSSGVRQGCPLSALLFVLYMEPLAAAIRADAGVEGLLVPGSGGLRVKMTQYADDTTLLLCKDSCLLRSLDIIGDFTRASGAVLNLAKSSVKYFGRWRGRTDVPG</sequence>
<dbReference type="SUPFAM" id="SSF56672">
    <property type="entry name" value="DNA/RNA polymerases"/>
    <property type="match status" value="1"/>
</dbReference>
<evidence type="ECO:0000259" key="1">
    <source>
        <dbReference type="PROSITE" id="PS50878"/>
    </source>
</evidence>
<evidence type="ECO:0000313" key="2">
    <source>
        <dbReference type="Ensembl" id="ENSSTUP00000058438.1"/>
    </source>
</evidence>
<name>A0A674AGP1_SALTR</name>
<dbReference type="Pfam" id="PF00078">
    <property type="entry name" value="RVT_1"/>
    <property type="match status" value="1"/>
</dbReference>
<keyword evidence="3" id="KW-1185">Reference proteome</keyword>
<reference evidence="2" key="2">
    <citation type="submission" date="2025-09" db="UniProtKB">
        <authorList>
            <consortium name="Ensembl"/>
        </authorList>
    </citation>
    <scope>IDENTIFICATION</scope>
</reference>
<feature type="domain" description="Reverse transcriptase" evidence="1">
    <location>
        <begin position="50"/>
        <end position="303"/>
    </location>
</feature>
<dbReference type="PROSITE" id="PS50878">
    <property type="entry name" value="RT_POL"/>
    <property type="match status" value="1"/>
</dbReference>
<reference evidence="2" key="1">
    <citation type="submission" date="2025-08" db="UniProtKB">
        <authorList>
            <consortium name="Ensembl"/>
        </authorList>
    </citation>
    <scope>IDENTIFICATION</scope>
</reference>
<dbReference type="OMA" id="NARANCM"/>
<proteinExistence type="predicted"/>
<dbReference type="InParanoid" id="A0A674AGP1"/>
<dbReference type="CDD" id="cd01650">
    <property type="entry name" value="RT_nLTR_like"/>
    <property type="match status" value="1"/>
</dbReference>
<organism evidence="2 3">
    <name type="scientific">Salmo trutta</name>
    <name type="common">Brown trout</name>
    <dbReference type="NCBI Taxonomy" id="8032"/>
    <lineage>
        <taxon>Eukaryota</taxon>
        <taxon>Metazoa</taxon>
        <taxon>Chordata</taxon>
        <taxon>Craniata</taxon>
        <taxon>Vertebrata</taxon>
        <taxon>Euteleostomi</taxon>
        <taxon>Actinopterygii</taxon>
        <taxon>Neopterygii</taxon>
        <taxon>Teleostei</taxon>
        <taxon>Protacanthopterygii</taxon>
        <taxon>Salmoniformes</taxon>
        <taxon>Salmonidae</taxon>
        <taxon>Salmoninae</taxon>
        <taxon>Salmo</taxon>
    </lineage>
</organism>
<protein>
    <recommendedName>
        <fullName evidence="1">Reverse transcriptase domain-containing protein</fullName>
    </recommendedName>
</protein>
<dbReference type="PANTHER" id="PTHR19446">
    <property type="entry name" value="REVERSE TRANSCRIPTASES"/>
    <property type="match status" value="1"/>
</dbReference>
<dbReference type="AlphaFoldDB" id="A0A674AGP1"/>
<dbReference type="Proteomes" id="UP000472277">
    <property type="component" value="Unassembled WGS sequence"/>
</dbReference>
<dbReference type="InterPro" id="IPR043502">
    <property type="entry name" value="DNA/RNA_pol_sf"/>
</dbReference>
<dbReference type="GeneTree" id="ENSGT00940000163737"/>
<dbReference type="InterPro" id="IPR000477">
    <property type="entry name" value="RT_dom"/>
</dbReference>
<dbReference type="Ensembl" id="ENSSTUT00000061357.1">
    <property type="protein sequence ID" value="ENSSTUP00000058438.1"/>
    <property type="gene ID" value="ENSSTUG00000025064.1"/>
</dbReference>
<accession>A0A674AGP1</accession>
<evidence type="ECO:0000313" key="3">
    <source>
        <dbReference type="Proteomes" id="UP000472277"/>
    </source>
</evidence>